<dbReference type="Proteomes" id="UP000299102">
    <property type="component" value="Unassembled WGS sequence"/>
</dbReference>
<sequence>MFDCATPRTASDEDRKQTDASTIEGSSKSSEVLGLAARPDRPSAKKRWNFGSIKSPAAALTKQRPRAVHERRTPSSVRERLRPPRH</sequence>
<comment type="caution">
    <text evidence="2">The sequence shown here is derived from an EMBL/GenBank/DDBJ whole genome shotgun (WGS) entry which is preliminary data.</text>
</comment>
<protein>
    <submittedName>
        <fullName evidence="2">Uncharacterized protein</fullName>
    </submittedName>
</protein>
<name>A0A4C1WYX5_EUMVA</name>
<evidence type="ECO:0000313" key="3">
    <source>
        <dbReference type="Proteomes" id="UP000299102"/>
    </source>
</evidence>
<feature type="region of interest" description="Disordered" evidence="1">
    <location>
        <begin position="1"/>
        <end position="86"/>
    </location>
</feature>
<feature type="compositionally biased region" description="Polar residues" evidence="1">
    <location>
        <begin position="19"/>
        <end position="30"/>
    </location>
</feature>
<accession>A0A4C1WYX5</accession>
<gene>
    <name evidence="2" type="ORF">EVAR_24461_1</name>
</gene>
<organism evidence="2 3">
    <name type="scientific">Eumeta variegata</name>
    <name type="common">Bagworm moth</name>
    <name type="synonym">Eumeta japonica</name>
    <dbReference type="NCBI Taxonomy" id="151549"/>
    <lineage>
        <taxon>Eukaryota</taxon>
        <taxon>Metazoa</taxon>
        <taxon>Ecdysozoa</taxon>
        <taxon>Arthropoda</taxon>
        <taxon>Hexapoda</taxon>
        <taxon>Insecta</taxon>
        <taxon>Pterygota</taxon>
        <taxon>Neoptera</taxon>
        <taxon>Endopterygota</taxon>
        <taxon>Lepidoptera</taxon>
        <taxon>Glossata</taxon>
        <taxon>Ditrysia</taxon>
        <taxon>Tineoidea</taxon>
        <taxon>Psychidae</taxon>
        <taxon>Oiketicinae</taxon>
        <taxon>Eumeta</taxon>
    </lineage>
</organism>
<reference evidence="2 3" key="1">
    <citation type="journal article" date="2019" name="Commun. Biol.">
        <title>The bagworm genome reveals a unique fibroin gene that provides high tensile strength.</title>
        <authorList>
            <person name="Kono N."/>
            <person name="Nakamura H."/>
            <person name="Ohtoshi R."/>
            <person name="Tomita M."/>
            <person name="Numata K."/>
            <person name="Arakawa K."/>
        </authorList>
    </citation>
    <scope>NUCLEOTIDE SEQUENCE [LARGE SCALE GENOMIC DNA]</scope>
</reference>
<dbReference type="AlphaFoldDB" id="A0A4C1WYX5"/>
<proteinExistence type="predicted"/>
<evidence type="ECO:0000256" key="1">
    <source>
        <dbReference type="SAM" id="MobiDB-lite"/>
    </source>
</evidence>
<feature type="compositionally biased region" description="Basic and acidic residues" evidence="1">
    <location>
        <begin position="67"/>
        <end position="86"/>
    </location>
</feature>
<evidence type="ECO:0000313" key="2">
    <source>
        <dbReference type="EMBL" id="GBP55265.1"/>
    </source>
</evidence>
<dbReference type="EMBL" id="BGZK01000664">
    <property type="protein sequence ID" value="GBP55265.1"/>
    <property type="molecule type" value="Genomic_DNA"/>
</dbReference>
<keyword evidence="3" id="KW-1185">Reference proteome</keyword>